<dbReference type="RefSeq" id="WP_084230374.1">
    <property type="nucleotide sequence ID" value="NZ_FWWR01000009.1"/>
</dbReference>
<dbReference type="InterPro" id="IPR036249">
    <property type="entry name" value="Thioredoxin-like_sf"/>
</dbReference>
<organism evidence="1 2">
    <name type="scientific">Peptoniphilus asaccharolyticus DSM 20463</name>
    <dbReference type="NCBI Taxonomy" id="573058"/>
    <lineage>
        <taxon>Bacteria</taxon>
        <taxon>Bacillati</taxon>
        <taxon>Bacillota</taxon>
        <taxon>Tissierellia</taxon>
        <taxon>Tissierellales</taxon>
        <taxon>Peptoniphilaceae</taxon>
        <taxon>Peptoniphilus</taxon>
    </lineage>
</organism>
<name>A0A1W1UV30_PEPAS</name>
<dbReference type="Gene3D" id="3.40.30.10">
    <property type="entry name" value="Glutaredoxin"/>
    <property type="match status" value="1"/>
</dbReference>
<dbReference type="SUPFAM" id="SSF52833">
    <property type="entry name" value="Thioredoxin-like"/>
    <property type="match status" value="1"/>
</dbReference>
<dbReference type="Gene3D" id="1.10.472.60">
    <property type="entry name" value="putative protein disulfide isomerase domain"/>
    <property type="match status" value="1"/>
</dbReference>
<gene>
    <name evidence="1" type="ORF">SAMN00017477_0723</name>
</gene>
<dbReference type="Pfam" id="PF13743">
    <property type="entry name" value="Thioredoxin_5"/>
    <property type="match status" value="1"/>
</dbReference>
<evidence type="ECO:0000313" key="1">
    <source>
        <dbReference type="EMBL" id="SMB84900.1"/>
    </source>
</evidence>
<protein>
    <submittedName>
        <fullName evidence="1">Protein-disulfide isomerase, contains CxxC motif</fullName>
    </submittedName>
</protein>
<dbReference type="OrthoDB" id="9813770at2"/>
<dbReference type="STRING" id="573058.SAMN00017477_0723"/>
<dbReference type="EMBL" id="FWWR01000009">
    <property type="protein sequence ID" value="SMB84900.1"/>
    <property type="molecule type" value="Genomic_DNA"/>
</dbReference>
<reference evidence="2" key="1">
    <citation type="submission" date="2017-04" db="EMBL/GenBank/DDBJ databases">
        <authorList>
            <person name="Varghese N."/>
            <person name="Submissions S."/>
        </authorList>
    </citation>
    <scope>NUCLEOTIDE SEQUENCE [LARGE SCALE GENOMIC DNA]</scope>
    <source>
        <strain evidence="2">DSM 20463</strain>
    </source>
</reference>
<dbReference type="Proteomes" id="UP000192368">
    <property type="component" value="Unassembled WGS sequence"/>
</dbReference>
<dbReference type="GO" id="GO:0016853">
    <property type="term" value="F:isomerase activity"/>
    <property type="evidence" value="ECO:0007669"/>
    <property type="project" value="UniProtKB-KW"/>
</dbReference>
<dbReference type="AlphaFoldDB" id="A0A1W1UV30"/>
<keyword evidence="2" id="KW-1185">Reference proteome</keyword>
<accession>A0A1W1UV30</accession>
<keyword evidence="1" id="KW-0413">Isomerase</keyword>
<proteinExistence type="predicted"/>
<sequence>MKIYIFSDVVCTWSWGQEKVLRAIDYLFGNKIEFENIMGGMISDYHDILPMNMKDQDSNETANGILRRIWTAGSTIHKMPVSKDIPNLLSRENPSTNKLDKFFIAARETSSDKANLFLRKLREATIVDGIDTMQVKNIEPLLNEVGIDFEEFLESFEENSNQSFLEDRMSTFDRRLEAFPNFMYVNEKGREFLIKGYKSKEELLNFIFEHSDLKPIEIEQSEENIFDFIKKYKRVFLPEIYELFTDEELVKNTLNNLKENNLVEIKIVGDTKEIKFGSISNIGETC</sequence>
<evidence type="ECO:0000313" key="2">
    <source>
        <dbReference type="Proteomes" id="UP000192368"/>
    </source>
</evidence>